<dbReference type="PANTHER" id="PTHR30371">
    <property type="entry name" value="SEC-INDEPENDENT PROTEIN TRANSLOCASE PROTEIN TATC"/>
    <property type="match status" value="1"/>
</dbReference>
<reference evidence="8" key="2">
    <citation type="submission" date="2021-12" db="EMBL/GenBank/DDBJ databases">
        <title>Resequencing data analysis of finger millet.</title>
        <authorList>
            <person name="Hatakeyama M."/>
            <person name="Aluri S."/>
            <person name="Balachadran M.T."/>
            <person name="Sivarajan S.R."/>
            <person name="Poveda L."/>
            <person name="Shimizu-Inatsugi R."/>
            <person name="Schlapbach R."/>
            <person name="Sreeman S.M."/>
            <person name="Shimizu K.K."/>
        </authorList>
    </citation>
    <scope>NUCLEOTIDE SEQUENCE</scope>
</reference>
<name>A0AAV5DTB8_ELECO</name>
<feature type="transmembrane region" description="Helical" evidence="7">
    <location>
        <begin position="400"/>
        <end position="418"/>
    </location>
</feature>
<evidence type="ECO:0000256" key="6">
    <source>
        <dbReference type="SAM" id="MobiDB-lite"/>
    </source>
</evidence>
<evidence type="ECO:0000256" key="2">
    <source>
        <dbReference type="ARBA" id="ARBA00008882"/>
    </source>
</evidence>
<dbReference type="GO" id="GO:0065002">
    <property type="term" value="P:intracellular protein transmembrane transport"/>
    <property type="evidence" value="ECO:0007669"/>
    <property type="project" value="TreeGrafter"/>
</dbReference>
<dbReference type="PANTHER" id="PTHR30371:SF0">
    <property type="entry name" value="SEC-INDEPENDENT PROTEIN TRANSLOCASE PROTEIN TATC, CHLOROPLASTIC-RELATED"/>
    <property type="match status" value="1"/>
</dbReference>
<dbReference type="InterPro" id="IPR019820">
    <property type="entry name" value="Sec-indep_translocase_CS"/>
</dbReference>
<evidence type="ECO:0008006" key="10">
    <source>
        <dbReference type="Google" id="ProtNLM"/>
    </source>
</evidence>
<feature type="transmembrane region" description="Helical" evidence="7">
    <location>
        <begin position="424"/>
        <end position="444"/>
    </location>
</feature>
<feature type="transmembrane region" description="Helical" evidence="7">
    <location>
        <begin position="326"/>
        <end position="347"/>
    </location>
</feature>
<comment type="similarity">
    <text evidence="2">Belongs to the TatC family.</text>
</comment>
<feature type="transmembrane region" description="Helical" evidence="7">
    <location>
        <begin position="367"/>
        <end position="388"/>
    </location>
</feature>
<evidence type="ECO:0000313" key="9">
    <source>
        <dbReference type="Proteomes" id="UP001054889"/>
    </source>
</evidence>
<dbReference type="EMBL" id="BQKI01000037">
    <property type="protein sequence ID" value="GJN13165.1"/>
    <property type="molecule type" value="Genomic_DNA"/>
</dbReference>
<dbReference type="PRINTS" id="PR01840">
    <property type="entry name" value="TATCFAMILY"/>
</dbReference>
<dbReference type="GO" id="GO:0043953">
    <property type="term" value="P:protein transport by the Tat complex"/>
    <property type="evidence" value="ECO:0007669"/>
    <property type="project" value="TreeGrafter"/>
</dbReference>
<dbReference type="AlphaFoldDB" id="A0AAV5DTB8"/>
<comment type="subcellular location">
    <subcellularLocation>
        <location evidence="1">Membrane</location>
        <topology evidence="1">Multi-pass membrane protein</topology>
    </subcellularLocation>
</comment>
<dbReference type="NCBIfam" id="TIGR00945">
    <property type="entry name" value="tatC"/>
    <property type="match status" value="1"/>
</dbReference>
<evidence type="ECO:0000256" key="7">
    <source>
        <dbReference type="SAM" id="Phobius"/>
    </source>
</evidence>
<accession>A0AAV5DTB8</accession>
<organism evidence="8 9">
    <name type="scientific">Eleusine coracana subsp. coracana</name>
    <dbReference type="NCBI Taxonomy" id="191504"/>
    <lineage>
        <taxon>Eukaryota</taxon>
        <taxon>Viridiplantae</taxon>
        <taxon>Streptophyta</taxon>
        <taxon>Embryophyta</taxon>
        <taxon>Tracheophyta</taxon>
        <taxon>Spermatophyta</taxon>
        <taxon>Magnoliopsida</taxon>
        <taxon>Liliopsida</taxon>
        <taxon>Poales</taxon>
        <taxon>Poaceae</taxon>
        <taxon>PACMAD clade</taxon>
        <taxon>Chloridoideae</taxon>
        <taxon>Cynodonteae</taxon>
        <taxon>Eleusininae</taxon>
        <taxon>Eleusine</taxon>
    </lineage>
</organism>
<evidence type="ECO:0000256" key="1">
    <source>
        <dbReference type="ARBA" id="ARBA00004141"/>
    </source>
</evidence>
<keyword evidence="4 7" id="KW-1133">Transmembrane helix</keyword>
<dbReference type="HAMAP" id="MF_00902">
    <property type="entry name" value="TatC"/>
    <property type="match status" value="1"/>
</dbReference>
<dbReference type="PROSITE" id="PS01218">
    <property type="entry name" value="TATC"/>
    <property type="match status" value="1"/>
</dbReference>
<evidence type="ECO:0000256" key="5">
    <source>
        <dbReference type="ARBA" id="ARBA00023136"/>
    </source>
</evidence>
<evidence type="ECO:0000256" key="3">
    <source>
        <dbReference type="ARBA" id="ARBA00022692"/>
    </source>
</evidence>
<protein>
    <recommendedName>
        <fullName evidence="10">Sec-independent protein translocase protein TATC, chloroplastic</fullName>
    </recommendedName>
</protein>
<dbReference type="GO" id="GO:0009977">
    <property type="term" value="F:proton motive force dependent protein transmembrane transporter activity"/>
    <property type="evidence" value="ECO:0007669"/>
    <property type="project" value="TreeGrafter"/>
</dbReference>
<dbReference type="InterPro" id="IPR002033">
    <property type="entry name" value="TatC"/>
</dbReference>
<sequence length="449" mass="48643">MGSAGALLAHPPPQRRLGGVFLRPFPCPRSLPLLPIAAAASRLEPQRGSRRRLRCAAVDGDGAPGEPRSPSPVPQREESPASSLGAALEDPPPESGRHIVTACIRRRNRMLNSSVIIRLAANSSGCNYTPGAFFAGTGILFHGAFLTGAAMLPSSREVPSLLVYSSRVFLRVLFDQCTWKNLSCTVENGSFGSLTQEEEQGALYNFLYPSKELLPDDKEMSIFDHLEELRERIFVSVLAVGAAILCCFAFSKDLIKLLEAPVSVQGVRFLQLSPGEFFFTTLKVSGYCGLLLGSPIILYEIIAFVLPGLTRDERRFLGPIVLGSSVLFYLGVFFSYTVLSPAALNFFVNYADGAVESLWSIDQYFEFVLVLLFSTGLSFQVPVIQLLLGQVGLVSGDQMLSIWRYVVVGAVVAAAVLTPSTDPLTQMLLAGPLLGLYLGGAWMVKLIGR</sequence>
<evidence type="ECO:0000256" key="4">
    <source>
        <dbReference type="ARBA" id="ARBA00022989"/>
    </source>
</evidence>
<keyword evidence="5 7" id="KW-0472">Membrane</keyword>
<dbReference type="GO" id="GO:0033281">
    <property type="term" value="C:TAT protein transport complex"/>
    <property type="evidence" value="ECO:0007669"/>
    <property type="project" value="TreeGrafter"/>
</dbReference>
<keyword evidence="9" id="KW-1185">Reference proteome</keyword>
<gene>
    <name evidence="8" type="primary">ga31507</name>
    <name evidence="8" type="ORF">PR202_ga31507</name>
</gene>
<feature type="region of interest" description="Disordered" evidence="6">
    <location>
        <begin position="45"/>
        <end position="94"/>
    </location>
</feature>
<dbReference type="Pfam" id="PF00902">
    <property type="entry name" value="TatC"/>
    <property type="match status" value="1"/>
</dbReference>
<dbReference type="Proteomes" id="UP001054889">
    <property type="component" value="Unassembled WGS sequence"/>
</dbReference>
<proteinExistence type="inferred from homology"/>
<keyword evidence="3 7" id="KW-0812">Transmembrane</keyword>
<feature type="transmembrane region" description="Helical" evidence="7">
    <location>
        <begin position="284"/>
        <end position="306"/>
    </location>
</feature>
<reference evidence="8" key="1">
    <citation type="journal article" date="2018" name="DNA Res.">
        <title>Multiple hybrid de novo genome assembly of finger millet, an orphan allotetraploid crop.</title>
        <authorList>
            <person name="Hatakeyama M."/>
            <person name="Aluri S."/>
            <person name="Balachadran M.T."/>
            <person name="Sivarajan S.R."/>
            <person name="Patrignani A."/>
            <person name="Gruter S."/>
            <person name="Poveda L."/>
            <person name="Shimizu-Inatsugi R."/>
            <person name="Baeten J."/>
            <person name="Francoijs K.J."/>
            <person name="Nataraja K.N."/>
            <person name="Reddy Y.A.N."/>
            <person name="Phadnis S."/>
            <person name="Ravikumar R.L."/>
            <person name="Schlapbach R."/>
            <person name="Sreeman S.M."/>
            <person name="Shimizu K.K."/>
        </authorList>
    </citation>
    <scope>NUCLEOTIDE SEQUENCE</scope>
</reference>
<comment type="caution">
    <text evidence="8">The sequence shown here is derived from an EMBL/GenBank/DDBJ whole genome shotgun (WGS) entry which is preliminary data.</text>
</comment>
<evidence type="ECO:0000313" key="8">
    <source>
        <dbReference type="EMBL" id="GJN13165.1"/>
    </source>
</evidence>